<dbReference type="PANTHER" id="PTHR41287:SF1">
    <property type="entry name" value="PROTEIN YMFN"/>
    <property type="match status" value="1"/>
</dbReference>
<dbReference type="Gene3D" id="3.40.50.300">
    <property type="entry name" value="P-loop containing nucleotide triphosphate hydrolases"/>
    <property type="match status" value="1"/>
</dbReference>
<dbReference type="Pfam" id="PF20441">
    <property type="entry name" value="TerL_nuclease"/>
    <property type="match status" value="1"/>
</dbReference>
<comment type="caution">
    <text evidence="3">The sequence shown here is derived from an EMBL/GenBank/DDBJ whole genome shotgun (WGS) entry which is preliminary data.</text>
</comment>
<protein>
    <submittedName>
        <fullName evidence="3">Terminase</fullName>
    </submittedName>
</protein>
<dbReference type="Pfam" id="PF03354">
    <property type="entry name" value="TerL_ATPase"/>
    <property type="match status" value="1"/>
</dbReference>
<name>A0A2J0YVG3_RHIML</name>
<dbReference type="InterPro" id="IPR027417">
    <property type="entry name" value="P-loop_NTPase"/>
</dbReference>
<dbReference type="InterPro" id="IPR046462">
    <property type="entry name" value="TerL_nuclease"/>
</dbReference>
<accession>A0A2J0YVG3</accession>
<dbReference type="InterPro" id="IPR005021">
    <property type="entry name" value="Terminase_largesu-like"/>
</dbReference>
<dbReference type="AlphaFoldDB" id="A0A2J0YVG3"/>
<sequence length="572" mass="64311">MQYDIDAEKYPHVAAGYHYALDVVGGRIPACEYVQQACQRQLDDISRSIGADGWLYYFDHDAAERVCKFTCFLPHIKGPLAGRNLTLEPWQSFILTTAFGWLRHDNGKRRFRRAYTEVPRGNGKTTLSDGPALYCGFGEKEGGAEVYSAARTRDQAKVAFSAAQAMLRRATALRTALGIDVEAHRIIQMRSNSYFEALSADADSLDGKNVHFALIDELHAHRDRSVYDAIETGAGKRNQSMVWAITTAGADKTGICYEHRAYTINILKGTAQDDTYFGIIYTIDKDDDWTEEATWRKANPNYGISVEPEHIAALCRKAMSSPASQANFLTKHLNVWIQTNEALYDMRAWDRCFDEEIDIEDFAGEPCRIAVDLASKVDIAAVVALFERGDKVYPFARFYVPEQAIIESRNDSYRGWEAEGKLIATPGDVIDIDRIEQDILEMSSRFHVLEIAYDPWQAQQMANHLAEQGANVVEYRQTVQNFSEPTKELDALMRSGKIAHPYGPRDPLAWMIGNVVGHYDAKENVYPRKERPENKIDGAIALIMCLGLHLRAFGGAQAPSPWEDPNFKIAVV</sequence>
<dbReference type="Proteomes" id="UP000231987">
    <property type="component" value="Unassembled WGS sequence"/>
</dbReference>
<proteinExistence type="predicted"/>
<feature type="domain" description="Terminase large subunit-like endonuclease" evidence="2">
    <location>
        <begin position="272"/>
        <end position="547"/>
    </location>
</feature>
<dbReference type="GO" id="GO:0004519">
    <property type="term" value="F:endonuclease activity"/>
    <property type="evidence" value="ECO:0007669"/>
    <property type="project" value="InterPro"/>
</dbReference>
<dbReference type="InterPro" id="IPR046461">
    <property type="entry name" value="TerL_ATPase"/>
</dbReference>
<evidence type="ECO:0000313" key="3">
    <source>
        <dbReference type="EMBL" id="PJR11547.1"/>
    </source>
</evidence>
<reference evidence="3 4" key="1">
    <citation type="submission" date="2017-06" db="EMBL/GenBank/DDBJ databases">
        <title>Ensifer strains isolated from leguminous trees and herbs display diverse denitrification phenotypes with some acting as strong N2O sinks.</title>
        <authorList>
            <person name="Woliy K."/>
            <person name="Mania D."/>
            <person name="Bakken L.R."/>
            <person name="Frostegard A."/>
        </authorList>
    </citation>
    <scope>NUCLEOTIDE SEQUENCE [LARGE SCALE GENOMIC DNA]</scope>
    <source>
        <strain evidence="3 4">AC50a</strain>
    </source>
</reference>
<dbReference type="RefSeq" id="WP_100674281.1">
    <property type="nucleotide sequence ID" value="NZ_NJGD01000019.1"/>
</dbReference>
<evidence type="ECO:0000259" key="1">
    <source>
        <dbReference type="Pfam" id="PF03354"/>
    </source>
</evidence>
<feature type="domain" description="Terminase large subunit-like ATPase" evidence="1">
    <location>
        <begin position="89"/>
        <end position="263"/>
    </location>
</feature>
<organism evidence="3 4">
    <name type="scientific">Rhizobium meliloti</name>
    <name type="common">Ensifer meliloti</name>
    <name type="synonym">Sinorhizobium meliloti</name>
    <dbReference type="NCBI Taxonomy" id="382"/>
    <lineage>
        <taxon>Bacteria</taxon>
        <taxon>Pseudomonadati</taxon>
        <taxon>Pseudomonadota</taxon>
        <taxon>Alphaproteobacteria</taxon>
        <taxon>Hyphomicrobiales</taxon>
        <taxon>Rhizobiaceae</taxon>
        <taxon>Sinorhizobium/Ensifer group</taxon>
        <taxon>Sinorhizobium</taxon>
    </lineage>
</organism>
<dbReference type="EMBL" id="NJGD01000019">
    <property type="protein sequence ID" value="PJR11547.1"/>
    <property type="molecule type" value="Genomic_DNA"/>
</dbReference>
<gene>
    <name evidence="3" type="ORF">CEJ86_27695</name>
</gene>
<dbReference type="Gene3D" id="3.30.420.240">
    <property type="match status" value="1"/>
</dbReference>
<dbReference type="PANTHER" id="PTHR41287">
    <property type="match status" value="1"/>
</dbReference>
<evidence type="ECO:0000313" key="4">
    <source>
        <dbReference type="Proteomes" id="UP000231987"/>
    </source>
</evidence>
<evidence type="ECO:0000259" key="2">
    <source>
        <dbReference type="Pfam" id="PF20441"/>
    </source>
</evidence>